<evidence type="ECO:0000313" key="3">
    <source>
        <dbReference type="EMBL" id="MBB4046235.1"/>
    </source>
</evidence>
<feature type="signal peptide" evidence="1">
    <location>
        <begin position="1"/>
        <end position="23"/>
    </location>
</feature>
<dbReference type="AlphaFoldDB" id="A0A840DC65"/>
<comment type="caution">
    <text evidence="3">The sequence shown here is derived from an EMBL/GenBank/DDBJ whole genome shotgun (WGS) entry which is preliminary data.</text>
</comment>
<feature type="domain" description="Phosphodiester glycosidase" evidence="2">
    <location>
        <begin position="121"/>
        <end position="341"/>
    </location>
</feature>
<reference evidence="3" key="1">
    <citation type="submission" date="2020-08" db="EMBL/GenBank/DDBJ databases">
        <title>Genomic Encyclopedia of Type Strains, Phase IV (KMG-IV): sequencing the most valuable type-strain genomes for metagenomic binning, comparative biology and taxonomic classification.</title>
        <authorList>
            <person name="Goeker M."/>
        </authorList>
    </citation>
    <scope>NUCLEOTIDE SEQUENCE [LARGE SCALE GENOMIC DNA]</scope>
    <source>
        <strain evidence="3">DSM 105720</strain>
    </source>
</reference>
<evidence type="ECO:0000256" key="1">
    <source>
        <dbReference type="SAM" id="SignalP"/>
    </source>
</evidence>
<keyword evidence="1" id="KW-0732">Signal</keyword>
<protein>
    <submittedName>
        <fullName evidence="3">Exopolysaccharide biosynthesis protein</fullName>
    </submittedName>
</protein>
<sequence length="342" mass="37141">MMLTKRFLFIASMLLAFSFYSCGEKYPEHPWEWDQDEEEPNPDITKQGWTVVSDLGKLPDYIQVYKSPEKLVGKQAIAYIAVANMSKAKFEVLGDIAYSQTANGYGGTTVNTPSGFYDSSKASIVVNGGLFFLSDGFYYSQNLVVRDGQMLAPNQNYYSKDWVTLWYPTLGAFCQMKDGTFKTTWTYYTYDGVNYAYPSPADNDINKTPLAVPSSSFPAGAQVLEATQAIGGVTVLLRGGEIKNTYVEEMLDISGASNQPRTAIGSTADKKMILFVCEGRNMTAGVAGLTTGDVANVMKSLGCTEALNLDGGGSSCMLVNGNETIKGSDGKQRKVLTAVGLK</sequence>
<evidence type="ECO:0000313" key="4">
    <source>
        <dbReference type="Proteomes" id="UP000560658"/>
    </source>
</evidence>
<dbReference type="Pfam" id="PF09992">
    <property type="entry name" value="NAGPA"/>
    <property type="match status" value="1"/>
</dbReference>
<feature type="chain" id="PRO_5032640626" evidence="1">
    <location>
        <begin position="24"/>
        <end position="342"/>
    </location>
</feature>
<evidence type="ECO:0000259" key="2">
    <source>
        <dbReference type="Pfam" id="PF09992"/>
    </source>
</evidence>
<accession>A0A840DC65</accession>
<keyword evidence="4" id="KW-1185">Reference proteome</keyword>
<dbReference type="InterPro" id="IPR018711">
    <property type="entry name" value="NAGPA"/>
</dbReference>
<dbReference type="PANTHER" id="PTHR40446">
    <property type="entry name" value="N-ACETYLGLUCOSAMINE-1-PHOSPHODIESTER ALPHA-N-ACETYLGLUCOSAMINIDASE"/>
    <property type="match status" value="1"/>
</dbReference>
<organism evidence="3 4">
    <name type="scientific">Bacteroides reticulotermitis</name>
    <dbReference type="NCBI Taxonomy" id="1133319"/>
    <lineage>
        <taxon>Bacteria</taxon>
        <taxon>Pseudomonadati</taxon>
        <taxon>Bacteroidota</taxon>
        <taxon>Bacteroidia</taxon>
        <taxon>Bacteroidales</taxon>
        <taxon>Bacteroidaceae</taxon>
        <taxon>Bacteroides</taxon>
    </lineage>
</organism>
<dbReference type="Proteomes" id="UP000560658">
    <property type="component" value="Unassembled WGS sequence"/>
</dbReference>
<gene>
    <name evidence="3" type="ORF">GGR06_004068</name>
</gene>
<dbReference type="PROSITE" id="PS51257">
    <property type="entry name" value="PROKAR_LIPOPROTEIN"/>
    <property type="match status" value="1"/>
</dbReference>
<name>A0A840DC65_9BACE</name>
<dbReference type="EMBL" id="JACIER010000025">
    <property type="protein sequence ID" value="MBB4046235.1"/>
    <property type="molecule type" value="Genomic_DNA"/>
</dbReference>
<proteinExistence type="predicted"/>
<dbReference type="PANTHER" id="PTHR40446:SF2">
    <property type="entry name" value="N-ACETYLGLUCOSAMINE-1-PHOSPHODIESTER ALPHA-N-ACETYLGLUCOSAMINIDASE"/>
    <property type="match status" value="1"/>
</dbReference>